<feature type="transmembrane region" description="Helical" evidence="7">
    <location>
        <begin position="54"/>
        <end position="72"/>
    </location>
</feature>
<reference evidence="9 10" key="1">
    <citation type="submission" date="2018-11" db="EMBL/GenBank/DDBJ databases">
        <authorList>
            <consortium name="Pathogen Informatics"/>
        </authorList>
    </citation>
    <scope>NUCLEOTIDE SEQUENCE [LARGE SCALE GENOMIC DNA]</scope>
    <source>
        <strain evidence="9 10">NCTC10327</strain>
    </source>
</reference>
<feature type="domain" description="Major facilitator superfamily (MFS) profile" evidence="8">
    <location>
        <begin position="242"/>
        <end position="451"/>
    </location>
</feature>
<feature type="transmembrane region" description="Helical" evidence="7">
    <location>
        <begin position="180"/>
        <end position="200"/>
    </location>
</feature>
<dbReference type="PANTHER" id="PTHR23513:SF17">
    <property type="entry name" value="MEMBRANE PROTEIN"/>
    <property type="match status" value="1"/>
</dbReference>
<dbReference type="Pfam" id="PF07690">
    <property type="entry name" value="MFS_1"/>
    <property type="match status" value="1"/>
</dbReference>
<evidence type="ECO:0000259" key="8">
    <source>
        <dbReference type="PROSITE" id="PS50850"/>
    </source>
</evidence>
<feature type="transmembrane region" description="Helical" evidence="7">
    <location>
        <begin position="251"/>
        <end position="268"/>
    </location>
</feature>
<evidence type="ECO:0000256" key="5">
    <source>
        <dbReference type="ARBA" id="ARBA00023136"/>
    </source>
</evidence>
<evidence type="ECO:0000256" key="6">
    <source>
        <dbReference type="SAM" id="MobiDB-lite"/>
    </source>
</evidence>
<feature type="transmembrane region" description="Helical" evidence="7">
    <location>
        <begin position="309"/>
        <end position="326"/>
    </location>
</feature>
<keyword evidence="5 7" id="KW-0472">Membrane</keyword>
<organism evidence="9 10">
    <name type="scientific">Actinobaculum suis</name>
    <dbReference type="NCBI Taxonomy" id="1657"/>
    <lineage>
        <taxon>Bacteria</taxon>
        <taxon>Bacillati</taxon>
        <taxon>Actinomycetota</taxon>
        <taxon>Actinomycetes</taxon>
        <taxon>Actinomycetales</taxon>
        <taxon>Actinomycetaceae</taxon>
        <taxon>Actinobaculum</taxon>
    </lineage>
</organism>
<dbReference type="GO" id="GO:0022857">
    <property type="term" value="F:transmembrane transporter activity"/>
    <property type="evidence" value="ECO:0007669"/>
    <property type="project" value="InterPro"/>
</dbReference>
<name>A0A7Z9C8M2_9ACTO</name>
<evidence type="ECO:0000256" key="3">
    <source>
        <dbReference type="ARBA" id="ARBA00022692"/>
    </source>
</evidence>
<dbReference type="InterPro" id="IPR036259">
    <property type="entry name" value="MFS_trans_sf"/>
</dbReference>
<feature type="transmembrane region" description="Helical" evidence="7">
    <location>
        <begin position="401"/>
        <end position="418"/>
    </location>
</feature>
<comment type="caution">
    <text evidence="9">The sequence shown here is derived from an EMBL/GenBank/DDBJ whole genome shotgun (WGS) entry which is preliminary data.</text>
</comment>
<dbReference type="RefSeq" id="WP_185933525.1">
    <property type="nucleotide sequence ID" value="NZ_UYIO01000001.1"/>
</dbReference>
<evidence type="ECO:0000313" key="10">
    <source>
        <dbReference type="Proteomes" id="UP000269974"/>
    </source>
</evidence>
<dbReference type="InterPro" id="IPR011701">
    <property type="entry name" value="MFS"/>
</dbReference>
<dbReference type="PANTHER" id="PTHR23513">
    <property type="entry name" value="INTEGRAL MEMBRANE EFFLUX PROTEIN-RELATED"/>
    <property type="match status" value="1"/>
</dbReference>
<dbReference type="AlphaFoldDB" id="A0A7Z9C8M2"/>
<comment type="subcellular location">
    <subcellularLocation>
        <location evidence="1">Cell membrane</location>
        <topology evidence="1">Multi-pass membrane protein</topology>
    </subcellularLocation>
</comment>
<feature type="transmembrane region" description="Helical" evidence="7">
    <location>
        <begin position="373"/>
        <end position="395"/>
    </location>
</feature>
<evidence type="ECO:0000256" key="4">
    <source>
        <dbReference type="ARBA" id="ARBA00022989"/>
    </source>
</evidence>
<proteinExistence type="predicted"/>
<evidence type="ECO:0000256" key="2">
    <source>
        <dbReference type="ARBA" id="ARBA00022475"/>
    </source>
</evidence>
<feature type="transmembrane region" description="Helical" evidence="7">
    <location>
        <begin position="110"/>
        <end position="131"/>
    </location>
</feature>
<dbReference type="SUPFAM" id="SSF103473">
    <property type="entry name" value="MFS general substrate transporter"/>
    <property type="match status" value="1"/>
</dbReference>
<evidence type="ECO:0000256" key="1">
    <source>
        <dbReference type="ARBA" id="ARBA00004651"/>
    </source>
</evidence>
<gene>
    <name evidence="9" type="ORF">NCTC10327_00064</name>
</gene>
<evidence type="ECO:0000256" key="7">
    <source>
        <dbReference type="SAM" id="Phobius"/>
    </source>
</evidence>
<feature type="transmembrane region" description="Helical" evidence="7">
    <location>
        <begin position="332"/>
        <end position="353"/>
    </location>
</feature>
<accession>A0A7Z9C8M2</accession>
<feature type="transmembrane region" description="Helical" evidence="7">
    <location>
        <begin position="84"/>
        <end position="104"/>
    </location>
</feature>
<dbReference type="CDD" id="cd06173">
    <property type="entry name" value="MFS_MefA_like"/>
    <property type="match status" value="1"/>
</dbReference>
<keyword evidence="4 7" id="KW-1133">Transmembrane helix</keyword>
<protein>
    <submittedName>
        <fullName evidence="9">Putative transporter</fullName>
    </submittedName>
</protein>
<feature type="region of interest" description="Disordered" evidence="6">
    <location>
        <begin position="428"/>
        <end position="451"/>
    </location>
</feature>
<sequence length="451" mass="47688">MKLISDLKSLATSPGFLKLLSVRLVSQCGDGMFQVGLASLFFFNPARASDVGTVALSLVVMLLPFSLIGPFTGPFIDRWPRRQILLWGNILRAGLTAAILGVLFAQIDWLVYLLALITLGINRILLSTLSAGLPKVVESKERLLVANSIVPTLGGAATAIGAVLGFLLRLFLPTETGQQIGALIAAIALYCGGAAVASRLGRQELGPDKPVREKFGKALVSAARELGEGVRYLVKRGTPAAALTTMSLHRFVYGMQLITIILAGRNLYADPADATAGIASFGALMGAMVAGHGLSIVLTPLAHERMRPATWIVCCLLGGTAGQILIAASSEYVIVLAGIFIFGVGVQGAKIAVDTIVQADTHDRFRGRAFSIYDVLFNLAECVAAGVCVLVLPDIGWSRPVQISLIVFVWAVAALYSFETRRLGGQPRPVLPEEATSESTDPAPVRAVASQ</sequence>
<dbReference type="PROSITE" id="PS50850">
    <property type="entry name" value="MFS"/>
    <property type="match status" value="1"/>
</dbReference>
<feature type="transmembrane region" description="Helical" evidence="7">
    <location>
        <begin position="143"/>
        <end position="168"/>
    </location>
</feature>
<keyword evidence="3 7" id="KW-0812">Transmembrane</keyword>
<evidence type="ECO:0000313" key="9">
    <source>
        <dbReference type="EMBL" id="VDG75337.1"/>
    </source>
</evidence>
<dbReference type="InterPro" id="IPR020846">
    <property type="entry name" value="MFS_dom"/>
</dbReference>
<dbReference type="GO" id="GO:0005886">
    <property type="term" value="C:plasma membrane"/>
    <property type="evidence" value="ECO:0007669"/>
    <property type="project" value="UniProtKB-SubCell"/>
</dbReference>
<dbReference type="EMBL" id="UYIO01000001">
    <property type="protein sequence ID" value="VDG75337.1"/>
    <property type="molecule type" value="Genomic_DNA"/>
</dbReference>
<feature type="transmembrane region" description="Helical" evidence="7">
    <location>
        <begin position="274"/>
        <end position="297"/>
    </location>
</feature>
<dbReference type="Gene3D" id="1.20.1250.20">
    <property type="entry name" value="MFS general substrate transporter like domains"/>
    <property type="match status" value="1"/>
</dbReference>
<keyword evidence="2" id="KW-1003">Cell membrane</keyword>
<dbReference type="Proteomes" id="UP000269974">
    <property type="component" value="Unassembled WGS sequence"/>
</dbReference>